<dbReference type="CDD" id="cd06170">
    <property type="entry name" value="LuxR_C_like"/>
    <property type="match status" value="1"/>
</dbReference>
<dbReference type="SUPFAM" id="SSF46894">
    <property type="entry name" value="C-terminal effector domain of the bipartite response regulators"/>
    <property type="match status" value="1"/>
</dbReference>
<evidence type="ECO:0000259" key="7">
    <source>
        <dbReference type="PROSITE" id="PS50043"/>
    </source>
</evidence>
<dbReference type="EMBL" id="JABEQJ010000011">
    <property type="protein sequence ID" value="MBB2160505.1"/>
    <property type="molecule type" value="Genomic_DNA"/>
</dbReference>
<dbReference type="GO" id="GO:0000156">
    <property type="term" value="F:phosphorelay response regulator activity"/>
    <property type="evidence" value="ECO:0007669"/>
    <property type="project" value="TreeGrafter"/>
</dbReference>
<dbReference type="InterPro" id="IPR001789">
    <property type="entry name" value="Sig_transdc_resp-reg_receiver"/>
</dbReference>
<dbReference type="PRINTS" id="PR00038">
    <property type="entry name" value="HTHLUXR"/>
</dbReference>
<dbReference type="Gene3D" id="1.10.10.10">
    <property type="entry name" value="Winged helix-like DNA-binding domain superfamily/Winged helix DNA-binding domain"/>
    <property type="match status" value="1"/>
</dbReference>
<dbReference type="Pfam" id="PF00072">
    <property type="entry name" value="Response_reg"/>
    <property type="match status" value="1"/>
</dbReference>
<dbReference type="Proteomes" id="UP000589085">
    <property type="component" value="Unassembled WGS sequence"/>
</dbReference>
<dbReference type="SMART" id="SM00448">
    <property type="entry name" value="REC"/>
    <property type="match status" value="1"/>
</dbReference>
<dbReference type="SUPFAM" id="SSF52172">
    <property type="entry name" value="CheY-like"/>
    <property type="match status" value="1"/>
</dbReference>
<dbReference type="SMART" id="SM00421">
    <property type="entry name" value="HTH_LUXR"/>
    <property type="match status" value="1"/>
</dbReference>
<evidence type="ECO:0000256" key="5">
    <source>
        <dbReference type="ARBA" id="ARBA00023163"/>
    </source>
</evidence>
<evidence type="ECO:0000256" key="1">
    <source>
        <dbReference type="ARBA" id="ARBA00022553"/>
    </source>
</evidence>
<dbReference type="Pfam" id="PF00196">
    <property type="entry name" value="GerE"/>
    <property type="match status" value="1"/>
</dbReference>
<feature type="domain" description="Response regulatory" evidence="8">
    <location>
        <begin position="11"/>
        <end position="127"/>
    </location>
</feature>
<feature type="modified residue" description="4-aspartylphosphate" evidence="6">
    <location>
        <position position="60"/>
    </location>
</feature>
<keyword evidence="2" id="KW-0902">Two-component regulatory system</keyword>
<proteinExistence type="predicted"/>
<accession>A0A7W4ICW3</accession>
<dbReference type="PANTHER" id="PTHR48111">
    <property type="entry name" value="REGULATOR OF RPOS"/>
    <property type="match status" value="1"/>
</dbReference>
<evidence type="ECO:0000313" key="9">
    <source>
        <dbReference type="EMBL" id="MBB2160505.1"/>
    </source>
</evidence>
<dbReference type="PANTHER" id="PTHR48111:SF1">
    <property type="entry name" value="TWO-COMPONENT RESPONSE REGULATOR ORR33"/>
    <property type="match status" value="1"/>
</dbReference>
<dbReference type="GO" id="GO:0005829">
    <property type="term" value="C:cytosol"/>
    <property type="evidence" value="ECO:0007669"/>
    <property type="project" value="TreeGrafter"/>
</dbReference>
<dbReference type="InterPro" id="IPR000792">
    <property type="entry name" value="Tscrpt_reg_LuxR_C"/>
</dbReference>
<reference evidence="9 10" key="1">
    <citation type="submission" date="2020-04" db="EMBL/GenBank/DDBJ databases">
        <title>Description of novel Gluconacetobacter.</title>
        <authorList>
            <person name="Sombolestani A."/>
        </authorList>
    </citation>
    <scope>NUCLEOTIDE SEQUENCE [LARGE SCALE GENOMIC DNA]</scope>
    <source>
        <strain evidence="9 10">LMG 19747</strain>
    </source>
</reference>
<dbReference type="GO" id="GO:0006355">
    <property type="term" value="P:regulation of DNA-templated transcription"/>
    <property type="evidence" value="ECO:0007669"/>
    <property type="project" value="InterPro"/>
</dbReference>
<dbReference type="InterPro" id="IPR039420">
    <property type="entry name" value="WalR-like"/>
</dbReference>
<dbReference type="PROSITE" id="PS50110">
    <property type="entry name" value="RESPONSE_REGULATORY"/>
    <property type="match status" value="1"/>
</dbReference>
<evidence type="ECO:0000256" key="4">
    <source>
        <dbReference type="ARBA" id="ARBA00023125"/>
    </source>
</evidence>
<keyword evidence="1 6" id="KW-0597">Phosphoprotein</keyword>
<feature type="domain" description="HTH luxR-type" evidence="7">
    <location>
        <begin position="228"/>
        <end position="293"/>
    </location>
</feature>
<dbReference type="InterPro" id="IPR036388">
    <property type="entry name" value="WH-like_DNA-bd_sf"/>
</dbReference>
<keyword evidence="4" id="KW-0238">DNA-binding</keyword>
<dbReference type="PROSITE" id="PS50043">
    <property type="entry name" value="HTH_LUXR_2"/>
    <property type="match status" value="1"/>
</dbReference>
<evidence type="ECO:0000259" key="8">
    <source>
        <dbReference type="PROSITE" id="PS50110"/>
    </source>
</evidence>
<comment type="caution">
    <text evidence="9">The sequence shown here is derived from an EMBL/GenBank/DDBJ whole genome shotgun (WGS) entry which is preliminary data.</text>
</comment>
<dbReference type="InterPro" id="IPR011006">
    <property type="entry name" value="CheY-like_superfamily"/>
</dbReference>
<organism evidence="9 10">
    <name type="scientific">Gluconacetobacter sacchari</name>
    <dbReference type="NCBI Taxonomy" id="92759"/>
    <lineage>
        <taxon>Bacteria</taxon>
        <taxon>Pseudomonadati</taxon>
        <taxon>Pseudomonadota</taxon>
        <taxon>Alphaproteobacteria</taxon>
        <taxon>Acetobacterales</taxon>
        <taxon>Acetobacteraceae</taxon>
        <taxon>Gluconacetobacter</taxon>
    </lineage>
</organism>
<evidence type="ECO:0000256" key="3">
    <source>
        <dbReference type="ARBA" id="ARBA00023015"/>
    </source>
</evidence>
<dbReference type="Gene3D" id="3.40.50.2300">
    <property type="match status" value="1"/>
</dbReference>
<dbReference type="InterPro" id="IPR016032">
    <property type="entry name" value="Sig_transdc_resp-reg_C-effctor"/>
</dbReference>
<gene>
    <name evidence="9" type="ORF">HLH48_10015</name>
</gene>
<evidence type="ECO:0000313" key="10">
    <source>
        <dbReference type="Proteomes" id="UP000589085"/>
    </source>
</evidence>
<dbReference type="RefSeq" id="WP_182997370.1">
    <property type="nucleotide sequence ID" value="NZ_JABEQJ010000011.1"/>
</dbReference>
<dbReference type="GO" id="GO:0000976">
    <property type="term" value="F:transcription cis-regulatory region binding"/>
    <property type="evidence" value="ECO:0007669"/>
    <property type="project" value="TreeGrafter"/>
</dbReference>
<protein>
    <submittedName>
        <fullName evidence="9">Response regulator</fullName>
    </submittedName>
</protein>
<evidence type="ECO:0000256" key="6">
    <source>
        <dbReference type="PROSITE-ProRule" id="PRU00169"/>
    </source>
</evidence>
<dbReference type="GO" id="GO:0032993">
    <property type="term" value="C:protein-DNA complex"/>
    <property type="evidence" value="ECO:0007669"/>
    <property type="project" value="TreeGrafter"/>
</dbReference>
<keyword evidence="3" id="KW-0805">Transcription regulation</keyword>
<dbReference type="AlphaFoldDB" id="A0A7W4ICW3"/>
<evidence type="ECO:0000256" key="2">
    <source>
        <dbReference type="ARBA" id="ARBA00023012"/>
    </source>
</evidence>
<sequence>MTTISASARRSILVIDDDPAVLGLMDETLTGSGYVVLLAQSGPAALDVVAHTLPDLVLVDALMPGMTGWDVCRMFRQDPRIAAIPLIFMTGLTETEHVLRAFEAGASDYVTKPLALEEVLARIGVHIEAASRIRAAHKALDNAGRFLLAMNTAGETLWATPQAARLLAVLPADLRAAMHVADPPPPPGTVMLRHLAGENEIRLTLVGATGPDEHLFHIAAQTLFPERTLQTRLGLSSREAEVLLWISRGKTSRDIADILQVSPRTIDKHIEQIYNKTGLSTRAAAAATASRLLHQG</sequence>
<keyword evidence="5" id="KW-0804">Transcription</keyword>
<name>A0A7W4ICW3_9PROT</name>